<organism evidence="1 2">
    <name type="scientific">Romanomermis culicivorax</name>
    <name type="common">Nematode worm</name>
    <dbReference type="NCBI Taxonomy" id="13658"/>
    <lineage>
        <taxon>Eukaryota</taxon>
        <taxon>Metazoa</taxon>
        <taxon>Ecdysozoa</taxon>
        <taxon>Nematoda</taxon>
        <taxon>Enoplea</taxon>
        <taxon>Dorylaimia</taxon>
        <taxon>Mermithida</taxon>
        <taxon>Mermithoidea</taxon>
        <taxon>Mermithidae</taxon>
        <taxon>Romanomermis</taxon>
    </lineage>
</organism>
<sequence length="67" mass="7589">MTIKETRALKALKSDYSIVILLAGRGKATVTMDNQDYHTTHSHVSPYDRNPDHQIGSWGYCHLAMRS</sequence>
<dbReference type="Proteomes" id="UP000887565">
    <property type="component" value="Unplaced"/>
</dbReference>
<name>A0A915JC11_ROMCU</name>
<dbReference type="WBParaSite" id="nRc.2.0.1.t24038-RA">
    <property type="protein sequence ID" value="nRc.2.0.1.t24038-RA"/>
    <property type="gene ID" value="nRc.2.0.1.g24038"/>
</dbReference>
<protein>
    <submittedName>
        <fullName evidence="2">Uncharacterized protein</fullName>
    </submittedName>
</protein>
<accession>A0A915JC11</accession>
<dbReference type="AlphaFoldDB" id="A0A915JC11"/>
<evidence type="ECO:0000313" key="1">
    <source>
        <dbReference type="Proteomes" id="UP000887565"/>
    </source>
</evidence>
<evidence type="ECO:0000313" key="2">
    <source>
        <dbReference type="WBParaSite" id="nRc.2.0.1.t24038-RA"/>
    </source>
</evidence>
<proteinExistence type="predicted"/>
<reference evidence="2" key="1">
    <citation type="submission" date="2022-11" db="UniProtKB">
        <authorList>
            <consortium name="WormBaseParasite"/>
        </authorList>
    </citation>
    <scope>IDENTIFICATION</scope>
</reference>
<keyword evidence="1" id="KW-1185">Reference proteome</keyword>